<dbReference type="OrthoDB" id="6606797at2759"/>
<evidence type="ECO:0000313" key="2">
    <source>
        <dbReference type="Proteomes" id="UP000478052"/>
    </source>
</evidence>
<accession>A0A6G0VQI5</accession>
<sequence>STERSKIECNAIAYGLPESDANTATQRSEEDLHTLSSLLKSIAVPVPTEPKLIRLGNSTAKKPRPFKITSKNESSVISMSNNLNISPSPHYNVNIYYQNVRGLRTKLLNLHTNFILSSYDSCVLTETWLSDEISNPELGFHFGF</sequence>
<organism evidence="1 2">
    <name type="scientific">Aphis craccivora</name>
    <name type="common">Cowpea aphid</name>
    <dbReference type="NCBI Taxonomy" id="307492"/>
    <lineage>
        <taxon>Eukaryota</taxon>
        <taxon>Metazoa</taxon>
        <taxon>Ecdysozoa</taxon>
        <taxon>Arthropoda</taxon>
        <taxon>Hexapoda</taxon>
        <taxon>Insecta</taxon>
        <taxon>Pterygota</taxon>
        <taxon>Neoptera</taxon>
        <taxon>Paraneoptera</taxon>
        <taxon>Hemiptera</taxon>
        <taxon>Sternorrhyncha</taxon>
        <taxon>Aphidomorpha</taxon>
        <taxon>Aphidoidea</taxon>
        <taxon>Aphididae</taxon>
        <taxon>Aphidini</taxon>
        <taxon>Aphis</taxon>
        <taxon>Aphis</taxon>
    </lineage>
</organism>
<name>A0A6G0VQI5_APHCR</name>
<proteinExistence type="predicted"/>
<dbReference type="AlphaFoldDB" id="A0A6G0VQI5"/>
<evidence type="ECO:0000313" key="1">
    <source>
        <dbReference type="EMBL" id="KAF0702361.1"/>
    </source>
</evidence>
<protein>
    <submittedName>
        <fullName evidence="1">Uncharacterized protein</fullName>
    </submittedName>
</protein>
<comment type="caution">
    <text evidence="1">The sequence shown here is derived from an EMBL/GenBank/DDBJ whole genome shotgun (WGS) entry which is preliminary data.</text>
</comment>
<dbReference type="EMBL" id="VUJU01014307">
    <property type="protein sequence ID" value="KAF0702361.1"/>
    <property type="molecule type" value="Genomic_DNA"/>
</dbReference>
<reference evidence="1 2" key="1">
    <citation type="submission" date="2019-08" db="EMBL/GenBank/DDBJ databases">
        <title>Whole genome of Aphis craccivora.</title>
        <authorList>
            <person name="Voronova N.V."/>
            <person name="Shulinski R.S."/>
            <person name="Bandarenka Y.V."/>
            <person name="Zhorov D.G."/>
            <person name="Warner D."/>
        </authorList>
    </citation>
    <scope>NUCLEOTIDE SEQUENCE [LARGE SCALE GENOMIC DNA]</scope>
    <source>
        <strain evidence="1">180601</strain>
        <tissue evidence="1">Whole Body</tissue>
    </source>
</reference>
<feature type="non-terminal residue" evidence="1">
    <location>
        <position position="1"/>
    </location>
</feature>
<keyword evidence="2" id="KW-1185">Reference proteome</keyword>
<dbReference type="Proteomes" id="UP000478052">
    <property type="component" value="Unassembled WGS sequence"/>
</dbReference>
<gene>
    <name evidence="1" type="ORF">FWK35_00037545</name>
</gene>